<evidence type="ECO:0000313" key="7">
    <source>
        <dbReference type="Proteomes" id="UP000317078"/>
    </source>
</evidence>
<keyword evidence="2" id="KW-0238">DNA-binding</keyword>
<dbReference type="SUPFAM" id="SSF46785">
    <property type="entry name" value="Winged helix' DNA-binding domain"/>
    <property type="match status" value="1"/>
</dbReference>
<reference evidence="6 7" key="1">
    <citation type="journal article" date="2019" name="Environ. Microbiol.">
        <title>Species interactions and distinct microbial communities in high Arctic permafrost affected cryosols are associated with the CH4 and CO2 gas fluxes.</title>
        <authorList>
            <person name="Altshuler I."/>
            <person name="Hamel J."/>
            <person name="Turney S."/>
            <person name="Magnuson E."/>
            <person name="Levesque R."/>
            <person name="Greer C."/>
            <person name="Whyte L.G."/>
        </authorList>
    </citation>
    <scope>NUCLEOTIDE SEQUENCE [LARGE SCALE GENOMIC DNA]</scope>
    <source>
        <strain evidence="6 7">S9.3B</strain>
    </source>
</reference>
<organism evidence="6 7">
    <name type="scientific">Muricoccus nepalensis</name>
    <dbReference type="NCBI Taxonomy" id="1854500"/>
    <lineage>
        <taxon>Bacteria</taxon>
        <taxon>Pseudomonadati</taxon>
        <taxon>Pseudomonadota</taxon>
        <taxon>Alphaproteobacteria</taxon>
        <taxon>Acetobacterales</taxon>
        <taxon>Roseomonadaceae</taxon>
        <taxon>Muricoccus</taxon>
    </lineage>
</organism>
<dbReference type="InterPro" id="IPR050707">
    <property type="entry name" value="HTH_MetabolicPath_Reg"/>
</dbReference>
<evidence type="ECO:0000259" key="5">
    <source>
        <dbReference type="PROSITE" id="PS51078"/>
    </source>
</evidence>
<dbReference type="InterPro" id="IPR036390">
    <property type="entry name" value="WH_DNA-bd_sf"/>
</dbReference>
<dbReference type="PANTHER" id="PTHR30136">
    <property type="entry name" value="HELIX-TURN-HELIX TRANSCRIPTIONAL REGULATOR, ICLR FAMILY"/>
    <property type="match status" value="1"/>
</dbReference>
<dbReference type="GO" id="GO:0045892">
    <property type="term" value="P:negative regulation of DNA-templated transcription"/>
    <property type="evidence" value="ECO:0007669"/>
    <property type="project" value="TreeGrafter"/>
</dbReference>
<protein>
    <submittedName>
        <fullName evidence="6">IclR family transcriptional regulator</fullName>
    </submittedName>
</protein>
<dbReference type="OrthoDB" id="9807558at2"/>
<sequence length="276" mass="29307">MPEPEADAHAYLSPPVQRAALLLRHIAEGDRVTNMAATARALGINRTTLLRLLTTLEAERFIEAAPQGGWRIGLGLIGIAAQAFFSQDLVQTAAPAIGRLADQLDLSAHLGVLDRTEIVYVVRRTPENGRYVSNIRIGSRLPAHAANMGRIILAHLPAARVEEIFAHAPLPASTAQTPVTLEQLRARLDADRAEGLAWSDGFFEAGISSVAAAILDAAGTPVAALNVSGQTAAFDGPARRERIGGLVRETAEEISRRLGWPGPAALPNPTKLKVVA</sequence>
<dbReference type="InterPro" id="IPR005471">
    <property type="entry name" value="Tscrpt_reg_IclR_N"/>
</dbReference>
<keyword evidence="1" id="KW-0805">Transcription regulation</keyword>
<dbReference type="RefSeq" id="WP_140881779.1">
    <property type="nucleotide sequence ID" value="NZ_RCZP01000003.1"/>
</dbReference>
<evidence type="ECO:0000313" key="6">
    <source>
        <dbReference type="EMBL" id="TPG59682.1"/>
    </source>
</evidence>
<dbReference type="SUPFAM" id="SSF55781">
    <property type="entry name" value="GAF domain-like"/>
    <property type="match status" value="1"/>
</dbReference>
<dbReference type="InterPro" id="IPR036388">
    <property type="entry name" value="WH-like_DNA-bd_sf"/>
</dbReference>
<dbReference type="Gene3D" id="1.10.10.10">
    <property type="entry name" value="Winged helix-like DNA-binding domain superfamily/Winged helix DNA-binding domain"/>
    <property type="match status" value="1"/>
</dbReference>
<dbReference type="InterPro" id="IPR014757">
    <property type="entry name" value="Tscrpt_reg_IclR_C"/>
</dbReference>
<dbReference type="Gene3D" id="3.30.450.40">
    <property type="match status" value="1"/>
</dbReference>
<dbReference type="AlphaFoldDB" id="A0A502GDF9"/>
<gene>
    <name evidence="6" type="ORF">EAH89_05460</name>
</gene>
<proteinExistence type="predicted"/>
<dbReference type="PANTHER" id="PTHR30136:SF35">
    <property type="entry name" value="HTH-TYPE TRANSCRIPTIONAL REGULATOR RV1719"/>
    <property type="match status" value="1"/>
</dbReference>
<evidence type="ECO:0000259" key="4">
    <source>
        <dbReference type="PROSITE" id="PS51077"/>
    </source>
</evidence>
<accession>A0A502GDF9</accession>
<feature type="domain" description="IclR-ED" evidence="5">
    <location>
        <begin position="75"/>
        <end position="260"/>
    </location>
</feature>
<keyword evidence="3" id="KW-0804">Transcription</keyword>
<dbReference type="GO" id="GO:0003700">
    <property type="term" value="F:DNA-binding transcription factor activity"/>
    <property type="evidence" value="ECO:0007669"/>
    <property type="project" value="TreeGrafter"/>
</dbReference>
<dbReference type="Proteomes" id="UP000317078">
    <property type="component" value="Unassembled WGS sequence"/>
</dbReference>
<evidence type="ECO:0000256" key="3">
    <source>
        <dbReference type="ARBA" id="ARBA00023163"/>
    </source>
</evidence>
<name>A0A502GDF9_9PROT</name>
<dbReference type="SMART" id="SM00346">
    <property type="entry name" value="HTH_ICLR"/>
    <property type="match status" value="1"/>
</dbReference>
<dbReference type="GO" id="GO:0003677">
    <property type="term" value="F:DNA binding"/>
    <property type="evidence" value="ECO:0007669"/>
    <property type="project" value="UniProtKB-KW"/>
</dbReference>
<dbReference type="Pfam" id="PF01614">
    <property type="entry name" value="IclR_C"/>
    <property type="match status" value="1"/>
</dbReference>
<dbReference type="PROSITE" id="PS51077">
    <property type="entry name" value="HTH_ICLR"/>
    <property type="match status" value="1"/>
</dbReference>
<comment type="caution">
    <text evidence="6">The sequence shown here is derived from an EMBL/GenBank/DDBJ whole genome shotgun (WGS) entry which is preliminary data.</text>
</comment>
<keyword evidence="7" id="KW-1185">Reference proteome</keyword>
<feature type="domain" description="HTH iclR-type" evidence="4">
    <location>
        <begin position="13"/>
        <end position="74"/>
    </location>
</feature>
<dbReference type="EMBL" id="RCZP01000003">
    <property type="protein sequence ID" value="TPG59682.1"/>
    <property type="molecule type" value="Genomic_DNA"/>
</dbReference>
<evidence type="ECO:0000256" key="1">
    <source>
        <dbReference type="ARBA" id="ARBA00023015"/>
    </source>
</evidence>
<dbReference type="PROSITE" id="PS51078">
    <property type="entry name" value="ICLR_ED"/>
    <property type="match status" value="1"/>
</dbReference>
<dbReference type="Pfam" id="PF09339">
    <property type="entry name" value="HTH_IclR"/>
    <property type="match status" value="1"/>
</dbReference>
<dbReference type="InterPro" id="IPR029016">
    <property type="entry name" value="GAF-like_dom_sf"/>
</dbReference>
<evidence type="ECO:0000256" key="2">
    <source>
        <dbReference type="ARBA" id="ARBA00023125"/>
    </source>
</evidence>